<dbReference type="PANTHER" id="PTHR21237">
    <property type="entry name" value="GRPE PROTEIN"/>
    <property type="match status" value="1"/>
</dbReference>
<dbReference type="GO" id="GO:0000774">
    <property type="term" value="F:adenyl-nucleotide exchange factor activity"/>
    <property type="evidence" value="ECO:0007669"/>
    <property type="project" value="InterPro"/>
</dbReference>
<evidence type="ECO:0000256" key="2">
    <source>
        <dbReference type="ARBA" id="ARBA00009054"/>
    </source>
</evidence>
<dbReference type="EMBL" id="FUWV01000001">
    <property type="protein sequence ID" value="SJZ32601.1"/>
    <property type="molecule type" value="Genomic_DNA"/>
</dbReference>
<dbReference type="GO" id="GO:0042803">
    <property type="term" value="F:protein homodimerization activity"/>
    <property type="evidence" value="ECO:0007669"/>
    <property type="project" value="InterPro"/>
</dbReference>
<evidence type="ECO:0000256" key="9">
    <source>
        <dbReference type="ARBA" id="ARBA00076414"/>
    </source>
</evidence>
<comment type="similarity">
    <text evidence="2 10 12">Belongs to the GrpE family.</text>
</comment>
<evidence type="ECO:0000256" key="4">
    <source>
        <dbReference type="ARBA" id="ARBA00022490"/>
    </source>
</evidence>
<dbReference type="Gene3D" id="2.30.22.10">
    <property type="entry name" value="Head domain of nucleotide exchange factor GrpE"/>
    <property type="match status" value="1"/>
</dbReference>
<evidence type="ECO:0000256" key="10">
    <source>
        <dbReference type="HAMAP-Rule" id="MF_01151"/>
    </source>
</evidence>
<dbReference type="PRINTS" id="PR00773">
    <property type="entry name" value="GRPEPROTEIN"/>
</dbReference>
<dbReference type="Proteomes" id="UP000196365">
    <property type="component" value="Unassembled WGS sequence"/>
</dbReference>
<evidence type="ECO:0000256" key="6">
    <source>
        <dbReference type="ARBA" id="ARBA00023186"/>
    </source>
</evidence>
<feature type="compositionally biased region" description="Basic and acidic residues" evidence="13">
    <location>
        <begin position="13"/>
        <end position="58"/>
    </location>
</feature>
<protein>
    <recommendedName>
        <fullName evidence="8 10">Protein GrpE</fullName>
    </recommendedName>
    <alternativeName>
        <fullName evidence="9 10">HSP-70 cofactor</fullName>
    </alternativeName>
</protein>
<dbReference type="SUPFAM" id="SSF58014">
    <property type="entry name" value="Coiled-coil domain of nucleotide exchange factor GrpE"/>
    <property type="match status" value="1"/>
</dbReference>
<dbReference type="GO" id="GO:0051082">
    <property type="term" value="F:unfolded protein binding"/>
    <property type="evidence" value="ECO:0007669"/>
    <property type="project" value="TreeGrafter"/>
</dbReference>
<evidence type="ECO:0000256" key="5">
    <source>
        <dbReference type="ARBA" id="ARBA00023016"/>
    </source>
</evidence>
<proteinExistence type="inferred from homology"/>
<keyword evidence="4 10" id="KW-0963">Cytoplasm</keyword>
<keyword evidence="15" id="KW-1185">Reference proteome</keyword>
<dbReference type="InterPro" id="IPR013805">
    <property type="entry name" value="GrpE_CC"/>
</dbReference>
<dbReference type="SUPFAM" id="SSF51064">
    <property type="entry name" value="Head domain of nucleotide exchange factor GrpE"/>
    <property type="match status" value="1"/>
</dbReference>
<keyword evidence="5 10" id="KW-0346">Stress response</keyword>
<name>A0A1T4JR23_9FIRM</name>
<gene>
    <name evidence="10" type="primary">grpE</name>
    <name evidence="14" type="ORF">SAMN02745973_00005</name>
</gene>
<evidence type="ECO:0000256" key="11">
    <source>
        <dbReference type="RuleBase" id="RU000639"/>
    </source>
</evidence>
<keyword evidence="6 10" id="KW-0143">Chaperone</keyword>
<dbReference type="InterPro" id="IPR000740">
    <property type="entry name" value="GrpE"/>
</dbReference>
<evidence type="ECO:0000256" key="1">
    <source>
        <dbReference type="ARBA" id="ARBA00004496"/>
    </source>
</evidence>
<dbReference type="AlphaFoldDB" id="A0A1T4JR23"/>
<dbReference type="Pfam" id="PF01025">
    <property type="entry name" value="GrpE"/>
    <property type="match status" value="1"/>
</dbReference>
<accession>A0A1T4JR23</accession>
<reference evidence="14 15" key="1">
    <citation type="submission" date="2017-02" db="EMBL/GenBank/DDBJ databases">
        <authorList>
            <person name="Peterson S.W."/>
        </authorList>
    </citation>
    <scope>NUCLEOTIDE SEQUENCE [LARGE SCALE GENOMIC DNA]</scope>
    <source>
        <strain evidence="14 15">DSM 15102</strain>
    </source>
</reference>
<dbReference type="GO" id="GO:0051087">
    <property type="term" value="F:protein-folding chaperone binding"/>
    <property type="evidence" value="ECO:0007669"/>
    <property type="project" value="InterPro"/>
</dbReference>
<dbReference type="GO" id="GO:0006457">
    <property type="term" value="P:protein folding"/>
    <property type="evidence" value="ECO:0007669"/>
    <property type="project" value="InterPro"/>
</dbReference>
<organism evidence="14 15">
    <name type="scientific">Garciella nitratireducens DSM 15102</name>
    <dbReference type="NCBI Taxonomy" id="1121911"/>
    <lineage>
        <taxon>Bacteria</taxon>
        <taxon>Bacillati</taxon>
        <taxon>Bacillota</taxon>
        <taxon>Clostridia</taxon>
        <taxon>Eubacteriales</taxon>
        <taxon>Eubacteriaceae</taxon>
        <taxon>Garciella</taxon>
    </lineage>
</organism>
<dbReference type="GO" id="GO:0005737">
    <property type="term" value="C:cytoplasm"/>
    <property type="evidence" value="ECO:0007669"/>
    <property type="project" value="UniProtKB-SubCell"/>
</dbReference>
<dbReference type="FunFam" id="2.30.22.10:FF:000001">
    <property type="entry name" value="Protein GrpE"/>
    <property type="match status" value="1"/>
</dbReference>
<dbReference type="PROSITE" id="PS01071">
    <property type="entry name" value="GRPE"/>
    <property type="match status" value="1"/>
</dbReference>
<dbReference type="CDD" id="cd00446">
    <property type="entry name" value="GrpE"/>
    <property type="match status" value="1"/>
</dbReference>
<dbReference type="OrthoDB" id="9812586at2"/>
<evidence type="ECO:0000313" key="14">
    <source>
        <dbReference type="EMBL" id="SJZ32601.1"/>
    </source>
</evidence>
<dbReference type="HAMAP" id="MF_01151">
    <property type="entry name" value="GrpE"/>
    <property type="match status" value="1"/>
</dbReference>
<dbReference type="Gene3D" id="3.90.20.20">
    <property type="match status" value="1"/>
</dbReference>
<comment type="function">
    <text evidence="7 10 11">Participates actively in the response to hyperosmotic and heat shock by preventing the aggregation of stress-denatured proteins, in association with DnaK and GrpE. It is the nucleotide exchange factor for DnaK and may function as a thermosensor. Unfolded proteins bind initially to DnaJ; upon interaction with the DnaJ-bound protein, DnaK hydrolyzes its bound ATP, resulting in the formation of a stable complex. GrpE releases ADP from DnaK; ATP binding to DnaK triggers the release of the substrate protein, thus completing the reaction cycle. Several rounds of ATP-dependent interactions between DnaJ, DnaK and GrpE are required for fully efficient folding.</text>
</comment>
<dbReference type="NCBIfam" id="NF010738">
    <property type="entry name" value="PRK14140.1"/>
    <property type="match status" value="1"/>
</dbReference>
<evidence type="ECO:0000313" key="15">
    <source>
        <dbReference type="Proteomes" id="UP000196365"/>
    </source>
</evidence>
<evidence type="ECO:0000256" key="13">
    <source>
        <dbReference type="SAM" id="MobiDB-lite"/>
    </source>
</evidence>
<comment type="subunit">
    <text evidence="3 10">Homodimer.</text>
</comment>
<dbReference type="InterPro" id="IPR009012">
    <property type="entry name" value="GrpE_head"/>
</dbReference>
<evidence type="ECO:0000256" key="7">
    <source>
        <dbReference type="ARBA" id="ARBA00053401"/>
    </source>
</evidence>
<feature type="region of interest" description="Disordered" evidence="13">
    <location>
        <begin position="1"/>
        <end position="58"/>
    </location>
</feature>
<evidence type="ECO:0000256" key="8">
    <source>
        <dbReference type="ARBA" id="ARBA00072274"/>
    </source>
</evidence>
<dbReference type="PANTHER" id="PTHR21237:SF23">
    <property type="entry name" value="GRPE PROTEIN HOMOLOG, MITOCHONDRIAL"/>
    <property type="match status" value="1"/>
</dbReference>
<comment type="subcellular location">
    <subcellularLocation>
        <location evidence="1 10">Cytoplasm</location>
    </subcellularLocation>
</comment>
<sequence length="214" mass="25515">MQKKEEHIEEEIFEPKEDTLKEDIKQDKRQEGQQEEKQLEEDQKNSQEIEIEDLKKQKKQKDLEIRDLENKLEDIQERMIRLQADFDNYKKRITKEKENVWSYATEEIIKELLPVLDNFERALSSLGEKEISNNIESYIQGVQMVYNQFIEVLKKEGLEEIPALGKHFDPNLHHAVAQESKEDCEENLVIEVYQKGYKLKDKVIRPSMVKVCIH</sequence>
<evidence type="ECO:0000256" key="12">
    <source>
        <dbReference type="RuleBase" id="RU004478"/>
    </source>
</evidence>
<evidence type="ECO:0000256" key="3">
    <source>
        <dbReference type="ARBA" id="ARBA00011738"/>
    </source>
</evidence>
<dbReference type="RefSeq" id="WP_087677470.1">
    <property type="nucleotide sequence ID" value="NZ_FUWV01000001.1"/>
</dbReference>